<evidence type="ECO:0000256" key="6">
    <source>
        <dbReference type="ARBA" id="ARBA00023145"/>
    </source>
</evidence>
<evidence type="ECO:0000313" key="12">
    <source>
        <dbReference type="EMBL" id="MVZ63554.1"/>
    </source>
</evidence>
<dbReference type="GO" id="GO:0004609">
    <property type="term" value="F:phosphatidylserine decarboxylase activity"/>
    <property type="evidence" value="ECO:0007669"/>
    <property type="project" value="InterPro"/>
</dbReference>
<keyword evidence="3" id="KW-0210">Decarboxylase</keyword>
<keyword evidence="11" id="KW-1133">Transmembrane helix</keyword>
<evidence type="ECO:0000256" key="11">
    <source>
        <dbReference type="SAM" id="Phobius"/>
    </source>
</evidence>
<keyword evidence="8" id="KW-0456">Lyase</keyword>
<keyword evidence="11" id="KW-0812">Transmembrane</keyword>
<evidence type="ECO:0000256" key="5">
    <source>
        <dbReference type="ARBA" id="ARBA00023136"/>
    </source>
</evidence>
<dbReference type="GO" id="GO:0008654">
    <property type="term" value="P:phospholipid biosynthetic process"/>
    <property type="evidence" value="ECO:0007669"/>
    <property type="project" value="UniProtKB-KW"/>
</dbReference>
<reference evidence="12 13" key="1">
    <citation type="submission" date="2019-12" db="EMBL/GenBank/DDBJ databases">
        <authorList>
            <person name="Dong K."/>
        </authorList>
    </citation>
    <scope>NUCLEOTIDE SEQUENCE [LARGE SCALE GENOMIC DNA]</scope>
    <source>
        <strain evidence="12 13">JCM 31225</strain>
    </source>
</reference>
<keyword evidence="13" id="KW-1185">Reference proteome</keyword>
<evidence type="ECO:0000256" key="7">
    <source>
        <dbReference type="ARBA" id="ARBA00023209"/>
    </source>
</evidence>
<protein>
    <submittedName>
        <fullName evidence="12">Phosphatidylserine decarboxylase family protein</fullName>
    </submittedName>
</protein>
<proteinExistence type="predicted"/>
<keyword evidence="9" id="KW-1208">Phospholipid metabolism</keyword>
<dbReference type="RefSeq" id="WP_160370274.1">
    <property type="nucleotide sequence ID" value="NZ_WSQA01000014.1"/>
</dbReference>
<dbReference type="PANTHER" id="PTHR35809">
    <property type="entry name" value="ARCHAETIDYLSERINE DECARBOXYLASE PROENZYME-RELATED"/>
    <property type="match status" value="1"/>
</dbReference>
<dbReference type="Pfam" id="PF02666">
    <property type="entry name" value="PS_Dcarbxylase"/>
    <property type="match status" value="1"/>
</dbReference>
<dbReference type="PANTHER" id="PTHR35809:SF1">
    <property type="entry name" value="ARCHAETIDYLSERINE DECARBOXYLASE PROENZYME-RELATED"/>
    <property type="match status" value="1"/>
</dbReference>
<evidence type="ECO:0000256" key="8">
    <source>
        <dbReference type="ARBA" id="ARBA00023239"/>
    </source>
</evidence>
<evidence type="ECO:0000256" key="4">
    <source>
        <dbReference type="ARBA" id="ARBA00023098"/>
    </source>
</evidence>
<keyword evidence="6" id="KW-0865">Zymogen</keyword>
<keyword evidence="2" id="KW-0444">Lipid biosynthesis</keyword>
<dbReference type="AlphaFoldDB" id="A0A6N8L388"/>
<evidence type="ECO:0000256" key="3">
    <source>
        <dbReference type="ARBA" id="ARBA00022793"/>
    </source>
</evidence>
<organism evidence="12 13">
    <name type="scientific">Sphingobacterium humi</name>
    <dbReference type="NCBI Taxonomy" id="1796905"/>
    <lineage>
        <taxon>Bacteria</taxon>
        <taxon>Pseudomonadati</taxon>
        <taxon>Bacteroidota</taxon>
        <taxon>Sphingobacteriia</taxon>
        <taxon>Sphingobacteriales</taxon>
        <taxon>Sphingobacteriaceae</taxon>
        <taxon>Sphingobacterium</taxon>
    </lineage>
</organism>
<name>A0A6N8L388_9SPHI</name>
<sequence length="203" mass="22115">MKFHKEGYTSLALVVLLFFLLSAIAHYYDGGAGVKWLIYILCAVLLLVVLFLFRSPSRLLKPNDNVLLSPADGKIVAMEEVEEANQDRRLKVSILTSPLDVHSYRSPLSGEVVSFQQTSGNPSRLILVAKDSSRIAMNIASASVPGSTSYYIKEKQSIKQGEELAFLRFGGRLDLFLPPTALANVKVGDQVAAGTTVLAKLTS</sequence>
<keyword evidence="5 11" id="KW-0472">Membrane</keyword>
<dbReference type="Proteomes" id="UP000435036">
    <property type="component" value="Unassembled WGS sequence"/>
</dbReference>
<keyword evidence="7" id="KW-0594">Phospholipid biosynthesis</keyword>
<comment type="caution">
    <text evidence="12">The sequence shown here is derived from an EMBL/GenBank/DDBJ whole genome shotgun (WGS) entry which is preliminary data.</text>
</comment>
<feature type="transmembrane region" description="Helical" evidence="11">
    <location>
        <begin position="35"/>
        <end position="53"/>
    </location>
</feature>
<keyword evidence="1" id="KW-1003">Cell membrane</keyword>
<dbReference type="InterPro" id="IPR003817">
    <property type="entry name" value="PS_Dcarbxylase"/>
</dbReference>
<evidence type="ECO:0000256" key="1">
    <source>
        <dbReference type="ARBA" id="ARBA00022475"/>
    </source>
</evidence>
<keyword evidence="10" id="KW-0670">Pyruvate</keyword>
<dbReference type="OrthoDB" id="9790893at2"/>
<evidence type="ECO:0000256" key="2">
    <source>
        <dbReference type="ARBA" id="ARBA00022516"/>
    </source>
</evidence>
<evidence type="ECO:0000256" key="10">
    <source>
        <dbReference type="ARBA" id="ARBA00023317"/>
    </source>
</evidence>
<keyword evidence="4" id="KW-0443">Lipid metabolism</keyword>
<dbReference type="EMBL" id="WSQA01000014">
    <property type="protein sequence ID" value="MVZ63554.1"/>
    <property type="molecule type" value="Genomic_DNA"/>
</dbReference>
<accession>A0A6N8L388</accession>
<evidence type="ECO:0000313" key="13">
    <source>
        <dbReference type="Proteomes" id="UP000435036"/>
    </source>
</evidence>
<dbReference type="InterPro" id="IPR033175">
    <property type="entry name" value="PSD-A"/>
</dbReference>
<evidence type="ECO:0000256" key="9">
    <source>
        <dbReference type="ARBA" id="ARBA00023264"/>
    </source>
</evidence>
<gene>
    <name evidence="12" type="ORF">GQF63_16120</name>
</gene>